<dbReference type="GO" id="GO:0034198">
    <property type="term" value="P:cellular response to amino acid starvation"/>
    <property type="evidence" value="ECO:0007669"/>
    <property type="project" value="TreeGrafter"/>
</dbReference>
<dbReference type="Proteomes" id="UP000314294">
    <property type="component" value="Unassembled WGS sequence"/>
</dbReference>
<accession>A0A4Z2E2P0</accession>
<dbReference type="GO" id="GO:0061462">
    <property type="term" value="P:protein localization to lysosome"/>
    <property type="evidence" value="ECO:0007669"/>
    <property type="project" value="TreeGrafter"/>
</dbReference>
<dbReference type="GO" id="GO:0140007">
    <property type="term" value="C:KICSTOR complex"/>
    <property type="evidence" value="ECO:0007669"/>
    <property type="project" value="TreeGrafter"/>
</dbReference>
<dbReference type="PANTHER" id="PTHR31581">
    <property type="entry name" value="KICSTOR COMPLEX PROTEIN C12ORF66"/>
    <property type="match status" value="1"/>
</dbReference>
<evidence type="ECO:0000313" key="2">
    <source>
        <dbReference type="Proteomes" id="UP000314294"/>
    </source>
</evidence>
<sequence length="98" mass="10890">MTEELRPVPRERAILESFFTQLGMFSFDRAKDYVEKEKDSSRSSGPVWAALLAALAHLAAAERAYHHMTFLGQKMGETSGFKSKEGPIIQGRSTKVSA</sequence>
<evidence type="ECO:0000313" key="1">
    <source>
        <dbReference type="EMBL" id="TNN22924.1"/>
    </source>
</evidence>
<proteinExistence type="predicted"/>
<dbReference type="EMBL" id="SRLO01020474">
    <property type="protein sequence ID" value="TNN22924.1"/>
    <property type="molecule type" value="Genomic_DNA"/>
</dbReference>
<dbReference type="PANTHER" id="PTHR31581:SF1">
    <property type="entry name" value="KICSTOR SUBUNIT 2"/>
    <property type="match status" value="1"/>
</dbReference>
<keyword evidence="2" id="KW-1185">Reference proteome</keyword>
<dbReference type="Pfam" id="PF09404">
    <property type="entry name" value="C12orf66_like"/>
    <property type="match status" value="1"/>
</dbReference>
<comment type="caution">
    <text evidence="1">The sequence shown here is derived from an EMBL/GenBank/DDBJ whole genome shotgun (WGS) entry which is preliminary data.</text>
</comment>
<gene>
    <name evidence="1" type="ORF">EYF80_066960</name>
</gene>
<dbReference type="InterPro" id="IPR018544">
    <property type="entry name" value="KICS_2"/>
</dbReference>
<name>A0A4Z2E2P0_9TELE</name>
<dbReference type="GO" id="GO:1904262">
    <property type="term" value="P:negative regulation of TORC1 signaling"/>
    <property type="evidence" value="ECO:0007669"/>
    <property type="project" value="TreeGrafter"/>
</dbReference>
<reference evidence="1 2" key="1">
    <citation type="submission" date="2019-03" db="EMBL/GenBank/DDBJ databases">
        <title>First draft genome of Liparis tanakae, snailfish: a comprehensive survey of snailfish specific genes.</title>
        <authorList>
            <person name="Kim W."/>
            <person name="Song I."/>
            <person name="Jeong J.-H."/>
            <person name="Kim D."/>
            <person name="Kim S."/>
            <person name="Ryu S."/>
            <person name="Song J.Y."/>
            <person name="Lee S.K."/>
        </authorList>
    </citation>
    <scope>NUCLEOTIDE SEQUENCE [LARGE SCALE GENOMIC DNA]</scope>
    <source>
        <tissue evidence="1">Muscle</tissue>
    </source>
</reference>
<organism evidence="1 2">
    <name type="scientific">Liparis tanakae</name>
    <name type="common">Tanaka's snailfish</name>
    <dbReference type="NCBI Taxonomy" id="230148"/>
    <lineage>
        <taxon>Eukaryota</taxon>
        <taxon>Metazoa</taxon>
        <taxon>Chordata</taxon>
        <taxon>Craniata</taxon>
        <taxon>Vertebrata</taxon>
        <taxon>Euteleostomi</taxon>
        <taxon>Actinopterygii</taxon>
        <taxon>Neopterygii</taxon>
        <taxon>Teleostei</taxon>
        <taxon>Neoteleostei</taxon>
        <taxon>Acanthomorphata</taxon>
        <taxon>Eupercaria</taxon>
        <taxon>Perciformes</taxon>
        <taxon>Cottioidei</taxon>
        <taxon>Cottales</taxon>
        <taxon>Liparidae</taxon>
        <taxon>Liparis</taxon>
    </lineage>
</organism>
<dbReference type="GO" id="GO:0042149">
    <property type="term" value="P:cellular response to glucose starvation"/>
    <property type="evidence" value="ECO:0007669"/>
    <property type="project" value="TreeGrafter"/>
</dbReference>
<dbReference type="AlphaFoldDB" id="A0A4Z2E2P0"/>
<dbReference type="OrthoDB" id="18134at2759"/>
<protein>
    <submittedName>
        <fullName evidence="1">UPF0536 protein C12orf66</fullName>
    </submittedName>
</protein>